<proteinExistence type="predicted"/>
<feature type="region of interest" description="Disordered" evidence="1">
    <location>
        <begin position="175"/>
        <end position="199"/>
    </location>
</feature>
<evidence type="ECO:0000256" key="2">
    <source>
        <dbReference type="SAM" id="Phobius"/>
    </source>
</evidence>
<accession>A0A9P0G975</accession>
<feature type="domain" description="Glycogen debranching enzyme glucanotransferase" evidence="5">
    <location>
        <begin position="739"/>
        <end position="1174"/>
    </location>
</feature>
<feature type="domain" description="Glycogen debranching enzyme C-terminal" evidence="3">
    <location>
        <begin position="1681"/>
        <end position="2070"/>
    </location>
</feature>
<dbReference type="FunFam" id="3.20.20.80:FF:000070">
    <property type="entry name" value="GDB1p Glycogen debranching enzyme"/>
    <property type="match status" value="1"/>
</dbReference>
<evidence type="ECO:0000259" key="5">
    <source>
        <dbReference type="Pfam" id="PF14701"/>
    </source>
</evidence>
<keyword evidence="2" id="KW-1133">Transmembrane helix</keyword>
<feature type="compositionally biased region" description="Basic and acidic residues" evidence="1">
    <location>
        <begin position="175"/>
        <end position="194"/>
    </location>
</feature>
<gene>
    <name evidence="7" type="ORF">PSYICH_LOCUS3778</name>
</gene>
<keyword evidence="8" id="KW-1185">Reference proteome</keyword>
<feature type="domain" description="Glycogen debranching enzyme central" evidence="6">
    <location>
        <begin position="1322"/>
        <end position="1595"/>
    </location>
</feature>
<feature type="domain" description="Eukaryotic glycogen debranching enzyme N-terminal" evidence="4">
    <location>
        <begin position="640"/>
        <end position="734"/>
    </location>
</feature>
<feature type="region of interest" description="Disordered" evidence="1">
    <location>
        <begin position="54"/>
        <end position="105"/>
    </location>
</feature>
<dbReference type="CDD" id="cd11327">
    <property type="entry name" value="AmyAc_Glg_debranch_2"/>
    <property type="match status" value="1"/>
</dbReference>
<name>A0A9P0G975_9CUCU</name>
<feature type="region of interest" description="Disordered" evidence="1">
    <location>
        <begin position="136"/>
        <end position="157"/>
    </location>
</feature>
<organism evidence="7 8">
    <name type="scientific">Psylliodes chrysocephalus</name>
    <dbReference type="NCBI Taxonomy" id="3402493"/>
    <lineage>
        <taxon>Eukaryota</taxon>
        <taxon>Metazoa</taxon>
        <taxon>Ecdysozoa</taxon>
        <taxon>Arthropoda</taxon>
        <taxon>Hexapoda</taxon>
        <taxon>Insecta</taxon>
        <taxon>Pterygota</taxon>
        <taxon>Neoptera</taxon>
        <taxon>Endopterygota</taxon>
        <taxon>Coleoptera</taxon>
        <taxon>Polyphaga</taxon>
        <taxon>Cucujiformia</taxon>
        <taxon>Chrysomeloidea</taxon>
        <taxon>Chrysomelidae</taxon>
        <taxon>Galerucinae</taxon>
        <taxon>Alticini</taxon>
        <taxon>Psylliodes</taxon>
    </lineage>
</organism>
<keyword evidence="2" id="KW-0812">Transmembrane</keyword>
<sequence>MSNESVSVLSETMIKIVSGGVISSAVVFLCIRYRGKMASLLTWILGPFQKQESITKKSGEDVTNNPVSKKQSTTNSSNKNKLQQKGVKVRQRFKKSNEDPTFNTSLKTPIEDIIEETINESNGANSDKEEIVKKREKIVKNPARGEQSSSKTADSPVDDIGYSFFNLKTVRGVVADKPDKRPSKVDSNHERTPSDDIGFSFLPVKEKGKKYKHKRGVETKELTLNAVVEQTVRKQKTDISKPAIIDHYQNQKRGQKTQIEVQERVDKNNDCFENQNKSEYKESKKVSPTISYASVVVNAVDEINTNQIEESKSESDINVNQSNFNRLSRSSADSNSSSIEVLNQNNLETENFEQSSNFEFVENIPGDFENIESLQANKDSTNYPLIDVRFGQESVDTASQESIGNNLIEESTDSTCFVSFKNTEDPNIHNLNKFDKSNTSVDNYLNENRLNSLKNSENSTEYLESITDDPVLKSESTILEEQKPFRQIENIVKVEDNKELATTHGANFRVIDDDTFITNSELPSELTNIEPTFVFNQEQNIINTEKFDTTDSLRRNDLTEEEFIPEIISETQELLPSISGSRDENFVNQIEESSQKTSILPENHTTNMSIDKMQQIRVLTLNNHEHQESTLYRIEKNWAIQFRIGPSLFGRKIFLYCNYPTKTNNKLNAFDRSRYQLLDWVTEEGCENADDTAVYTQIKAENAGSFHYYFTYEKGENFERQGSGYFLVDPILKYGNNEDLPLDCIQCQTVLAKSLGSFSTWEKKLEVSKQSGYNLVHFTPIQELGESNSSYSLSEQLKLNPVFKKSDGSMPTIQEVEQFISKMRTEWKVSSICDIVLNHTANESKWLVEHPEVTYNCVNCPYMRPAYLLDAALDFFSTEVKKGAFEDRGIPPEVNNEDHLNAIRYHFRASILDPLKIYELFTCDTNKYVAEFLSLARTVTPISPNSRPDSEELELIQDPEFKRSSSTVDMKLALKLYNVYWTDTFDEDSRLKKCSEQFKNKLDALNNAAIEEVNGHLSAAIENVIAGIRYFRVQDDGPKFTDITIKTPLVYRYFTDHGTPMSLKDYEDTMYSDKGRFLMAHNGWVMSSDPLKNFAAPDTKVYLRRELIAWGDSVKLRYGDKPEDCPYLWDHMRKYVEQTAKIFDGVRLDNCHSTPIPVAEYLLDCARRVRPDLYVVAELFTNSDMTDNIFVNRLGITSLIREALNAWDSHEQGRLVHRFGGSPVGSFYQPNIRPLVPSIAHALFLDQTHDNPSPVEKRSVYDLLPSTALVNMAYCASGSNRGYDELVPHHIHVVDEDREYAEWAEDDSLSLGNARYVTNKSGIIGAKKALNELHFRLGKEGFSQVYVDQMDPDIVAVTRHCPITHRSYILVAFTAFNHPNEDAGDHQRNIKPLRFEGVLEEIVLEASLNHLNHYNGGSKFIKSHKFKKDSKWINGLSEYQVGVKEHIQVSDSDIFEKVDSGTENVTQLNFKNFKPGSIVVVRSSLPENMSVAIKTVRNLISNISISKPNELSKIVNKMTLADLNRALYRCDQEERDEGFGFDTYNIPNFGPMVYAGFQGVMSLLANIRPNNDLGHPMCANLRDGNWMIDYIWKRLKLDPGTKEVGEWIEENTKSFSNIPRYLVPCYFDMLATGVYIVLIERSHNLMSNFVKCGSTFVRGLALGSVQFAAYIKSADLPTLSPNLAPPKPPTRKNNNNETVQACVTLSAEYASEAPDGIKILSDKVSRIFPTDESENQPAGAVDQPLQEVIQEALKIHFQGLAFRERNAGRQIDEHMTDQGFNNQIGVHPETGFVFGGNKWNCGTWMDKMGSSDKAGNRGKPATPRDGSAIELIGLSKSVISWLAKLNDENKYPYKGVERVHKSGTITSWTFKEWAQKIQVNFEKYFWVNSVPTEGEIRPDLVNKRGIYKDSYGSTNEYTDFQLRCNFPIAMVAAPELFTPKHAWEALNVAEKHLLGPLGMKTLDPEDWAYRGDYDNSNQSDDASVAHGFNYHQGPEWVWPVGFFLRAKLMFAAQNGALKETLASTKVALSKHFVELQTSDWRGLPELTNSDGAYCRDSSRTQAWSMSCMLEVLYDLQNIEANLDLSAQRNHSISYNNEHFSNYVPIFDYLLSNTIEKSFDNYITRISLGCKKKKRNIRNLDEIQLIGEEFCRNAETDSIQEADNLIETRYERNELLLDPLSLELNQRRAQQFKISQSEHKKINLTKIDLSDLEVEKNRLFRFKTQKTGFFSVMELEKIGCSDLELIKIDLLNLELEKIVFSDLKLGKPDFWFTTRKK</sequence>
<dbReference type="InterPro" id="IPR032792">
    <property type="entry name" value="AGL_glucanoTrfase"/>
</dbReference>
<dbReference type="InterPro" id="IPR032790">
    <property type="entry name" value="GDE_C"/>
</dbReference>
<evidence type="ECO:0000259" key="3">
    <source>
        <dbReference type="Pfam" id="PF06202"/>
    </source>
</evidence>
<dbReference type="Pfam" id="PF14702">
    <property type="entry name" value="hGDE_central"/>
    <property type="match status" value="1"/>
</dbReference>
<dbReference type="OrthoDB" id="10248904at2759"/>
<dbReference type="InterPro" id="IPR032788">
    <property type="entry name" value="AGL_central"/>
</dbReference>
<dbReference type="SUPFAM" id="SSF51445">
    <property type="entry name" value="(Trans)glycosidases"/>
    <property type="match status" value="1"/>
</dbReference>
<evidence type="ECO:0000256" key="1">
    <source>
        <dbReference type="SAM" id="MobiDB-lite"/>
    </source>
</evidence>
<dbReference type="Pfam" id="PF14701">
    <property type="entry name" value="hDGE_amylase"/>
    <property type="match status" value="1"/>
</dbReference>
<dbReference type="Proteomes" id="UP001153636">
    <property type="component" value="Chromosome 13"/>
</dbReference>
<feature type="transmembrane region" description="Helical" evidence="2">
    <location>
        <begin position="12"/>
        <end position="31"/>
    </location>
</feature>
<keyword evidence="2" id="KW-0472">Membrane</keyword>
<evidence type="ECO:0000313" key="8">
    <source>
        <dbReference type="Proteomes" id="UP001153636"/>
    </source>
</evidence>
<evidence type="ECO:0000313" key="7">
    <source>
        <dbReference type="EMBL" id="CAH1102561.1"/>
    </source>
</evidence>
<dbReference type="PANTHER" id="PTHR10569:SF2">
    <property type="entry name" value="GLYCOGEN DEBRANCHING ENZYME"/>
    <property type="match status" value="1"/>
</dbReference>
<dbReference type="FunFam" id="3.20.20.80:FF:000206">
    <property type="entry name" value="Amylo-alpha-1, 6-glucosidase, 4-alpha-glucanotransferase b"/>
    <property type="match status" value="1"/>
</dbReference>
<dbReference type="Pfam" id="PF14699">
    <property type="entry name" value="hGDE_N"/>
    <property type="match status" value="1"/>
</dbReference>
<dbReference type="SUPFAM" id="SSF48208">
    <property type="entry name" value="Six-hairpin glycosidases"/>
    <property type="match status" value="1"/>
</dbReference>
<dbReference type="InterPro" id="IPR008928">
    <property type="entry name" value="6-hairpin_glycosidase_sf"/>
</dbReference>
<dbReference type="EMBL" id="OV651825">
    <property type="protein sequence ID" value="CAH1102561.1"/>
    <property type="molecule type" value="Genomic_DNA"/>
</dbReference>
<evidence type="ECO:0008006" key="9">
    <source>
        <dbReference type="Google" id="ProtNLM"/>
    </source>
</evidence>
<evidence type="ECO:0000259" key="6">
    <source>
        <dbReference type="Pfam" id="PF14702"/>
    </source>
</evidence>
<dbReference type="GO" id="GO:0004135">
    <property type="term" value="F:amylo-alpha-1,6-glucosidase activity"/>
    <property type="evidence" value="ECO:0007669"/>
    <property type="project" value="InterPro"/>
</dbReference>
<dbReference type="PANTHER" id="PTHR10569">
    <property type="entry name" value="GLYCOGEN DEBRANCHING ENZYME"/>
    <property type="match status" value="1"/>
</dbReference>
<dbReference type="InterPro" id="IPR017853">
    <property type="entry name" value="GH"/>
</dbReference>
<dbReference type="InterPro" id="IPR010401">
    <property type="entry name" value="AGL/Gdb1"/>
</dbReference>
<feature type="compositionally biased region" description="Low complexity" evidence="1">
    <location>
        <begin position="68"/>
        <end position="81"/>
    </location>
</feature>
<dbReference type="GO" id="GO:0004134">
    <property type="term" value="F:4-alpha-glucanotransferase activity"/>
    <property type="evidence" value="ECO:0007669"/>
    <property type="project" value="InterPro"/>
</dbReference>
<protein>
    <recommendedName>
        <fullName evidence="9">4-alpha-glucanotransferase</fullName>
    </recommendedName>
</protein>
<dbReference type="InterPro" id="IPR029436">
    <property type="entry name" value="AGL_euk_N"/>
</dbReference>
<reference evidence="7" key="1">
    <citation type="submission" date="2022-01" db="EMBL/GenBank/DDBJ databases">
        <authorList>
            <person name="King R."/>
        </authorList>
    </citation>
    <scope>NUCLEOTIDE SEQUENCE</scope>
</reference>
<dbReference type="Gene3D" id="3.20.20.80">
    <property type="entry name" value="Glycosidases"/>
    <property type="match status" value="2"/>
</dbReference>
<dbReference type="GO" id="GO:0005980">
    <property type="term" value="P:glycogen catabolic process"/>
    <property type="evidence" value="ECO:0007669"/>
    <property type="project" value="InterPro"/>
</dbReference>
<evidence type="ECO:0000259" key="4">
    <source>
        <dbReference type="Pfam" id="PF14699"/>
    </source>
</evidence>
<dbReference type="Pfam" id="PF06202">
    <property type="entry name" value="GDE_C"/>
    <property type="match status" value="1"/>
</dbReference>